<evidence type="ECO:0000256" key="5">
    <source>
        <dbReference type="ARBA" id="ARBA00023180"/>
    </source>
</evidence>
<keyword evidence="5" id="KW-0325">Glycoprotein</keyword>
<dbReference type="Proteomes" id="UP001159042">
    <property type="component" value="Unassembled WGS sequence"/>
</dbReference>
<comment type="caution">
    <text evidence="6">The sequence shown here is derived from an EMBL/GenBank/DDBJ whole genome shotgun (WGS) entry which is preliminary data.</text>
</comment>
<dbReference type="InterPro" id="IPR004911">
    <property type="entry name" value="Interferon-induced_GILT"/>
</dbReference>
<protein>
    <recommendedName>
        <fullName evidence="8">Gamma-interferon-inducible lysosomal thiol reductase</fullName>
    </recommendedName>
</protein>
<dbReference type="PANTHER" id="PTHR13234:SF8">
    <property type="entry name" value="GAMMA-INTERFERON-INDUCIBLE LYSOSOMAL THIOL REDUCTASE"/>
    <property type="match status" value="1"/>
</dbReference>
<comment type="subcellular location">
    <subcellularLocation>
        <location evidence="1">Secreted</location>
    </subcellularLocation>
</comment>
<keyword evidence="7" id="KW-1185">Reference proteome</keyword>
<reference evidence="6 7" key="1">
    <citation type="journal article" date="2023" name="Insect Mol. Biol.">
        <title>Genome sequencing provides insights into the evolution of gene families encoding plant cell wall-degrading enzymes in longhorned beetles.</title>
        <authorList>
            <person name="Shin N.R."/>
            <person name="Okamura Y."/>
            <person name="Kirsch R."/>
            <person name="Pauchet Y."/>
        </authorList>
    </citation>
    <scope>NUCLEOTIDE SEQUENCE [LARGE SCALE GENOMIC DNA]</scope>
    <source>
        <strain evidence="6">EAD_L_NR</strain>
    </source>
</reference>
<accession>A0AAV8VXX2</accession>
<dbReference type="EMBL" id="JANEYG010000021">
    <property type="protein sequence ID" value="KAJ8918990.1"/>
    <property type="molecule type" value="Genomic_DNA"/>
</dbReference>
<evidence type="ECO:0000256" key="3">
    <source>
        <dbReference type="ARBA" id="ARBA00022525"/>
    </source>
</evidence>
<keyword evidence="4" id="KW-0732">Signal</keyword>
<sequence length="237" mass="26685">MSEQWSLEGMHNNGVCIIHEKSPRDVVDVGTDSAVNSEWTLEVCPDNVRSWGQLGTYKRMQDRSQDLERNEIAFRKAHKVLQFPTNSFIPLFHANMSKSVWVWVFLFLESGCLAQNVKVSVYYETLCPYSANFLVSQFYPTYQNHAGQMEVDLIPYGKANPTNDSGTWTFECQHGPAECYGNKVHSCALHLFSIEQSTEFVVCSMNSSNATSDTSSELCATSSNISWTTLKECVSSN</sequence>
<proteinExistence type="inferred from homology"/>
<dbReference type="AlphaFoldDB" id="A0AAV8VXX2"/>
<dbReference type="Pfam" id="PF03227">
    <property type="entry name" value="GILT"/>
    <property type="match status" value="1"/>
</dbReference>
<evidence type="ECO:0008006" key="8">
    <source>
        <dbReference type="Google" id="ProtNLM"/>
    </source>
</evidence>
<evidence type="ECO:0000256" key="2">
    <source>
        <dbReference type="ARBA" id="ARBA00005679"/>
    </source>
</evidence>
<name>A0AAV8VXX2_9CUCU</name>
<gene>
    <name evidence="6" type="ORF">NQ315_016894</name>
</gene>
<keyword evidence="3" id="KW-0964">Secreted</keyword>
<evidence type="ECO:0000313" key="6">
    <source>
        <dbReference type="EMBL" id="KAJ8918990.1"/>
    </source>
</evidence>
<dbReference type="PANTHER" id="PTHR13234">
    <property type="entry name" value="GAMMA-INTERFERON INDUCIBLE LYSOSOMAL THIOL REDUCTASE GILT"/>
    <property type="match status" value="1"/>
</dbReference>
<dbReference type="GO" id="GO:0005576">
    <property type="term" value="C:extracellular region"/>
    <property type="evidence" value="ECO:0007669"/>
    <property type="project" value="UniProtKB-SubCell"/>
</dbReference>
<evidence type="ECO:0000256" key="1">
    <source>
        <dbReference type="ARBA" id="ARBA00004613"/>
    </source>
</evidence>
<comment type="similarity">
    <text evidence="2">Belongs to the GILT family.</text>
</comment>
<evidence type="ECO:0000256" key="4">
    <source>
        <dbReference type="ARBA" id="ARBA00022729"/>
    </source>
</evidence>
<evidence type="ECO:0000313" key="7">
    <source>
        <dbReference type="Proteomes" id="UP001159042"/>
    </source>
</evidence>
<organism evidence="6 7">
    <name type="scientific">Exocentrus adspersus</name>
    <dbReference type="NCBI Taxonomy" id="1586481"/>
    <lineage>
        <taxon>Eukaryota</taxon>
        <taxon>Metazoa</taxon>
        <taxon>Ecdysozoa</taxon>
        <taxon>Arthropoda</taxon>
        <taxon>Hexapoda</taxon>
        <taxon>Insecta</taxon>
        <taxon>Pterygota</taxon>
        <taxon>Neoptera</taxon>
        <taxon>Endopterygota</taxon>
        <taxon>Coleoptera</taxon>
        <taxon>Polyphaga</taxon>
        <taxon>Cucujiformia</taxon>
        <taxon>Chrysomeloidea</taxon>
        <taxon>Cerambycidae</taxon>
        <taxon>Lamiinae</taxon>
        <taxon>Acanthocinini</taxon>
        <taxon>Exocentrus</taxon>
    </lineage>
</organism>
<dbReference type="GO" id="GO:0016671">
    <property type="term" value="F:oxidoreductase activity, acting on a sulfur group of donors, disulfide as acceptor"/>
    <property type="evidence" value="ECO:0007669"/>
    <property type="project" value="InterPro"/>
</dbReference>